<dbReference type="EMBL" id="JANSHE010004496">
    <property type="protein sequence ID" value="KAJ2976994.1"/>
    <property type="molecule type" value="Genomic_DNA"/>
</dbReference>
<keyword evidence="2" id="KW-1185">Reference proteome</keyword>
<reference evidence="1" key="1">
    <citation type="submission" date="2022-08" db="EMBL/GenBank/DDBJ databases">
        <title>Genome Sequence of Pycnoporus sanguineus.</title>
        <authorList>
            <person name="Buettner E."/>
        </authorList>
    </citation>
    <scope>NUCLEOTIDE SEQUENCE</scope>
    <source>
        <strain evidence="1">CG-C14</strain>
    </source>
</reference>
<evidence type="ECO:0000313" key="1">
    <source>
        <dbReference type="EMBL" id="KAJ2976994.1"/>
    </source>
</evidence>
<protein>
    <submittedName>
        <fullName evidence="1">Uncharacterized protein</fullName>
    </submittedName>
</protein>
<dbReference type="Proteomes" id="UP001144978">
    <property type="component" value="Unassembled WGS sequence"/>
</dbReference>
<accession>A0ACC1ND64</accession>
<sequence length="155" mass="16320">MISEPSDKLSPFPPARSHTQRLPGNEAGGHGGKAAPSTMVMLSEILAALPAEYAPPVLAAGGISNGSQAAAYLVAGAAGVVLGTRFALTAESPYPDYNKAAIQRARSSDTVRTHALDWAWNLYSWPESINGRGIRTKIVDDWEDFGIASLRSISA</sequence>
<name>A0ACC1ND64_9APHY</name>
<comment type="caution">
    <text evidence="1">The sequence shown here is derived from an EMBL/GenBank/DDBJ whole genome shotgun (WGS) entry which is preliminary data.</text>
</comment>
<proteinExistence type="predicted"/>
<organism evidence="1 2">
    <name type="scientific">Trametes sanguinea</name>
    <dbReference type="NCBI Taxonomy" id="158606"/>
    <lineage>
        <taxon>Eukaryota</taxon>
        <taxon>Fungi</taxon>
        <taxon>Dikarya</taxon>
        <taxon>Basidiomycota</taxon>
        <taxon>Agaricomycotina</taxon>
        <taxon>Agaricomycetes</taxon>
        <taxon>Polyporales</taxon>
        <taxon>Polyporaceae</taxon>
        <taxon>Trametes</taxon>
    </lineage>
</organism>
<gene>
    <name evidence="1" type="ORF">NUW54_g11479</name>
</gene>
<evidence type="ECO:0000313" key="2">
    <source>
        <dbReference type="Proteomes" id="UP001144978"/>
    </source>
</evidence>